<evidence type="ECO:0000256" key="6">
    <source>
        <dbReference type="RuleBase" id="RU003718"/>
    </source>
</evidence>
<proteinExistence type="inferred from homology"/>
<dbReference type="FunFam" id="3.40.50.2000:FF:000071">
    <property type="entry name" value="Glycosyltransferase"/>
    <property type="match status" value="1"/>
</dbReference>
<sequence length="493" mass="55065">MDSQLHQQQLHFILFPFMAQGHMIPMVDMGRMLAQHGVMVTIITTPFNARRFQATVARGADSGLRIKLVEVTFPSDKAGLLNKYENLDMMPSLGLGKEFYEATFSLQESVEALLEQLTPKPSCIISDMLLPYTANIATKFRIPRISFNGFSAFCMLLCLCKLRIQDVLDRITSDFEPFAVPGMPHHVEMSKNQFPDAMADLGGFGAKVWAAETVNFGFLINSFDELEMAYVQELRNLLGCKVWCVGPASLCNKDNSDKLLRGNNASIDVHQCLEWLNTQQPGSVIYACLGSICNLTCVQLIELGLGLEASGKPFIWVVRSGETTKDLEKWIVEYGFEEKTKERGLVIRGWAPQLFILSHPAVGGFLTHCGWNSILEGICARKPMVTWPLFGDQFSNEKLAVQVLKIGVRVGSEVTVRWGEEERIGVLVKKEHVKKAIDQLMDGGTESEERKKRVQELSEMAKKAISVNGSSFLNMESLIQDVLQQQSLLTSTQ</sequence>
<dbReference type="InterPro" id="IPR035595">
    <property type="entry name" value="UDP_glycos_trans_CS"/>
</dbReference>
<keyword evidence="3 6" id="KW-0328">Glycosyltransferase</keyword>
<evidence type="ECO:0000256" key="7">
    <source>
        <dbReference type="RuleBase" id="RU362057"/>
    </source>
</evidence>
<evidence type="ECO:0000313" key="9">
    <source>
        <dbReference type="EMBL" id="KAJ4830985.1"/>
    </source>
</evidence>
<dbReference type="PANTHER" id="PTHR48047:SF241">
    <property type="entry name" value="GLYCOSYLTRANSFERASE"/>
    <property type="match status" value="1"/>
</dbReference>
<dbReference type="PROSITE" id="PS00375">
    <property type="entry name" value="UDPGT"/>
    <property type="match status" value="1"/>
</dbReference>
<feature type="domain" description="Glycosyltransferase N-terminal" evidence="8">
    <location>
        <begin position="12"/>
        <end position="247"/>
    </location>
</feature>
<evidence type="ECO:0000256" key="5">
    <source>
        <dbReference type="ARBA" id="ARBA00047606"/>
    </source>
</evidence>
<keyword evidence="4 6" id="KW-0808">Transferase</keyword>
<evidence type="ECO:0000256" key="1">
    <source>
        <dbReference type="ARBA" id="ARBA00004935"/>
    </source>
</evidence>
<dbReference type="FunFam" id="3.40.50.2000:FF:000047">
    <property type="entry name" value="Glycosyltransferase"/>
    <property type="match status" value="1"/>
</dbReference>
<name>A0A9Q0J7Z5_9ROSI</name>
<dbReference type="CDD" id="cd03784">
    <property type="entry name" value="GT1_Gtf-like"/>
    <property type="match status" value="1"/>
</dbReference>
<dbReference type="Proteomes" id="UP001141552">
    <property type="component" value="Unassembled WGS sequence"/>
</dbReference>
<dbReference type="AlphaFoldDB" id="A0A9Q0J7Z5"/>
<dbReference type="SUPFAM" id="SSF53756">
    <property type="entry name" value="UDP-Glycosyltransferase/glycogen phosphorylase"/>
    <property type="match status" value="1"/>
</dbReference>
<dbReference type="GO" id="GO:0047213">
    <property type="term" value="F:anthocyanidin 3-O-glucosyltransferase activity"/>
    <property type="evidence" value="ECO:0007669"/>
    <property type="project" value="UniProtKB-EC"/>
</dbReference>
<dbReference type="PANTHER" id="PTHR48047">
    <property type="entry name" value="GLYCOSYLTRANSFERASE"/>
    <property type="match status" value="1"/>
</dbReference>
<evidence type="ECO:0000256" key="4">
    <source>
        <dbReference type="ARBA" id="ARBA00022679"/>
    </source>
</evidence>
<dbReference type="Pfam" id="PF00201">
    <property type="entry name" value="UDPGT"/>
    <property type="match status" value="1"/>
</dbReference>
<dbReference type="InterPro" id="IPR002213">
    <property type="entry name" value="UDP_glucos_trans"/>
</dbReference>
<dbReference type="InterPro" id="IPR058980">
    <property type="entry name" value="Glyco_transf_N"/>
</dbReference>
<dbReference type="OrthoDB" id="5835829at2759"/>
<keyword evidence="10" id="KW-1185">Reference proteome</keyword>
<reference evidence="9" key="1">
    <citation type="submission" date="2022-02" db="EMBL/GenBank/DDBJ databases">
        <authorList>
            <person name="Henning P.M."/>
            <person name="McCubbin A.G."/>
            <person name="Shore J.S."/>
        </authorList>
    </citation>
    <scope>NUCLEOTIDE SEQUENCE</scope>
    <source>
        <strain evidence="9">F60SS</strain>
        <tissue evidence="9">Leaves</tissue>
    </source>
</reference>
<gene>
    <name evidence="9" type="ORF">Tsubulata_009303</name>
</gene>
<dbReference type="Gene3D" id="3.40.50.2000">
    <property type="entry name" value="Glycogen Phosphorylase B"/>
    <property type="match status" value="2"/>
</dbReference>
<comment type="caution">
    <text evidence="9">The sequence shown here is derived from an EMBL/GenBank/DDBJ whole genome shotgun (WGS) entry which is preliminary data.</text>
</comment>
<dbReference type="EC" id="2.4.1.-" evidence="7"/>
<comment type="similarity">
    <text evidence="2 6">Belongs to the UDP-glycosyltransferase family.</text>
</comment>
<comment type="catalytic activity">
    <reaction evidence="5">
        <text>an anthocyanidin + UDP-alpha-D-glucose + H(+) = an anthocyanidin 3-O-beta-D-glucoside + UDP</text>
        <dbReference type="Rhea" id="RHEA:20093"/>
        <dbReference type="ChEBI" id="CHEBI:15378"/>
        <dbReference type="ChEBI" id="CHEBI:16307"/>
        <dbReference type="ChEBI" id="CHEBI:58223"/>
        <dbReference type="ChEBI" id="CHEBI:58885"/>
        <dbReference type="ChEBI" id="CHEBI:143576"/>
        <dbReference type="EC" id="2.4.1.115"/>
    </reaction>
</comment>
<dbReference type="Pfam" id="PF26168">
    <property type="entry name" value="Glyco_transf_N"/>
    <property type="match status" value="1"/>
</dbReference>
<protein>
    <recommendedName>
        <fullName evidence="7">Glycosyltransferase</fullName>
        <ecNumber evidence="7">2.4.1.-</ecNumber>
    </recommendedName>
</protein>
<dbReference type="EMBL" id="JAKUCV010005477">
    <property type="protein sequence ID" value="KAJ4830985.1"/>
    <property type="molecule type" value="Genomic_DNA"/>
</dbReference>
<comment type="pathway">
    <text evidence="1">Pigment biosynthesis; anthocyanin biosynthesis.</text>
</comment>
<organism evidence="9 10">
    <name type="scientific">Turnera subulata</name>
    <dbReference type="NCBI Taxonomy" id="218843"/>
    <lineage>
        <taxon>Eukaryota</taxon>
        <taxon>Viridiplantae</taxon>
        <taxon>Streptophyta</taxon>
        <taxon>Embryophyta</taxon>
        <taxon>Tracheophyta</taxon>
        <taxon>Spermatophyta</taxon>
        <taxon>Magnoliopsida</taxon>
        <taxon>eudicotyledons</taxon>
        <taxon>Gunneridae</taxon>
        <taxon>Pentapetalae</taxon>
        <taxon>rosids</taxon>
        <taxon>fabids</taxon>
        <taxon>Malpighiales</taxon>
        <taxon>Passifloraceae</taxon>
        <taxon>Turnera</taxon>
    </lineage>
</organism>
<reference evidence="9" key="2">
    <citation type="journal article" date="2023" name="Plants (Basel)">
        <title>Annotation of the Turnera subulata (Passifloraceae) Draft Genome Reveals the S-Locus Evolved after the Divergence of Turneroideae from Passifloroideae in a Stepwise Manner.</title>
        <authorList>
            <person name="Henning P.M."/>
            <person name="Roalson E.H."/>
            <person name="Mir W."/>
            <person name="McCubbin A.G."/>
            <person name="Shore J.S."/>
        </authorList>
    </citation>
    <scope>NUCLEOTIDE SEQUENCE</scope>
    <source>
        <strain evidence="9">F60SS</strain>
    </source>
</reference>
<evidence type="ECO:0000256" key="3">
    <source>
        <dbReference type="ARBA" id="ARBA00022676"/>
    </source>
</evidence>
<evidence type="ECO:0000259" key="8">
    <source>
        <dbReference type="Pfam" id="PF26168"/>
    </source>
</evidence>
<evidence type="ECO:0000256" key="2">
    <source>
        <dbReference type="ARBA" id="ARBA00009995"/>
    </source>
</evidence>
<accession>A0A9Q0J7Z5</accession>
<evidence type="ECO:0000313" key="10">
    <source>
        <dbReference type="Proteomes" id="UP001141552"/>
    </source>
</evidence>